<evidence type="ECO:0000256" key="5">
    <source>
        <dbReference type="ARBA" id="ARBA00022454"/>
    </source>
</evidence>
<gene>
    <name evidence="21" type="ORF">DAPK24_018910</name>
</gene>
<dbReference type="Pfam" id="PF04152">
    <property type="entry name" value="Mre11_DNA_bind"/>
    <property type="match status" value="1"/>
</dbReference>
<dbReference type="GO" id="GO:0000723">
    <property type="term" value="P:telomere maintenance"/>
    <property type="evidence" value="ECO:0007669"/>
    <property type="project" value="TreeGrafter"/>
</dbReference>
<name>A0AAV5R1F2_PICKL</name>
<dbReference type="PIRSF" id="PIRSF000882">
    <property type="entry name" value="DSB_repair_MRE11"/>
    <property type="match status" value="1"/>
</dbReference>
<keyword evidence="13 16" id="KW-0464">Manganese</keyword>
<dbReference type="CDD" id="cd00840">
    <property type="entry name" value="MPP_Mre11_N"/>
    <property type="match status" value="1"/>
</dbReference>
<comment type="cofactor">
    <cofactor evidence="1 16">
        <name>Mn(2+)</name>
        <dbReference type="ChEBI" id="CHEBI:29035"/>
    </cofactor>
</comment>
<dbReference type="GO" id="GO:0030145">
    <property type="term" value="F:manganese ion binding"/>
    <property type="evidence" value="ECO:0007669"/>
    <property type="project" value="UniProtKB-UniRule"/>
</dbReference>
<organism evidence="21 22">
    <name type="scientific">Pichia kluyveri</name>
    <name type="common">Yeast</name>
    <dbReference type="NCBI Taxonomy" id="36015"/>
    <lineage>
        <taxon>Eukaryota</taxon>
        <taxon>Fungi</taxon>
        <taxon>Dikarya</taxon>
        <taxon>Ascomycota</taxon>
        <taxon>Saccharomycotina</taxon>
        <taxon>Pichiomycetes</taxon>
        <taxon>Pichiales</taxon>
        <taxon>Pichiaceae</taxon>
        <taxon>Pichia</taxon>
    </lineage>
</organism>
<keyword evidence="15 16" id="KW-0469">Meiosis</keyword>
<dbReference type="SMART" id="SM01347">
    <property type="entry name" value="Mre11_DNA_bind"/>
    <property type="match status" value="1"/>
</dbReference>
<dbReference type="InterPro" id="IPR029052">
    <property type="entry name" value="Metallo-depent_PP-like"/>
</dbReference>
<evidence type="ECO:0000256" key="7">
    <source>
        <dbReference type="ARBA" id="ARBA00022723"/>
    </source>
</evidence>
<evidence type="ECO:0000256" key="17">
    <source>
        <dbReference type="PIRSR" id="PIRSR000882-1"/>
    </source>
</evidence>
<evidence type="ECO:0000313" key="22">
    <source>
        <dbReference type="Proteomes" id="UP001378960"/>
    </source>
</evidence>
<dbReference type="NCBIfam" id="TIGR00583">
    <property type="entry name" value="mre11"/>
    <property type="match status" value="1"/>
</dbReference>
<evidence type="ECO:0000256" key="8">
    <source>
        <dbReference type="ARBA" id="ARBA00022759"/>
    </source>
</evidence>
<evidence type="ECO:0000313" key="21">
    <source>
        <dbReference type="EMBL" id="GMM45316.1"/>
    </source>
</evidence>
<dbReference type="InterPro" id="IPR041796">
    <property type="entry name" value="Mre11_N"/>
</dbReference>
<evidence type="ECO:0000256" key="6">
    <source>
        <dbReference type="ARBA" id="ARBA00022722"/>
    </source>
</evidence>
<keyword evidence="7" id="KW-0479">Metal-binding</keyword>
<keyword evidence="11 16" id="KW-0269">Exonuclease</keyword>
<feature type="active site" description="Proton donor" evidence="17">
    <location>
        <position position="130"/>
    </location>
</feature>
<comment type="caution">
    <text evidence="21">The sequence shown here is derived from an EMBL/GenBank/DDBJ whole genome shotgun (WGS) entry which is preliminary data.</text>
</comment>
<dbReference type="GO" id="GO:0006303">
    <property type="term" value="P:double-strand break repair via nonhomologous end joining"/>
    <property type="evidence" value="ECO:0007669"/>
    <property type="project" value="TreeGrafter"/>
</dbReference>
<dbReference type="InterPro" id="IPR038487">
    <property type="entry name" value="Mre11_capping_dom"/>
</dbReference>
<sequence length="709" mass="79870">MPEVSYIEPGPDTFRILLTTDNHVGYMENDQIRGDDSWKTFAEILKIGRDNDVDMIVQGGDLFHINSPTKKSYYHVMRTLREQCWCDKPIEYRLVSDPSDAMATKHFVYPAEYDMNVNVGMPMYAISGNHDDATGEELLSPLDILSVGGLLNHFGRVIDNEKITVCPLLFNKGKTNLALYGLHSIREERLIKTISSGNLEFLEPDTGDDENIQWFNLMCVHQNHVHRPGVKVLEETSLPTTLDFILWGHEHDCKPSAIQNDITGSYILQAGSSIATSLSEGETLDKHVFILNVKGKDFSLERIKLKSVRPFVMKDIILSKTGLKATSFNKNEVLKYLTKEIEEMIDNANNRWKNSNIEMFENGILTDDDIPLPLIRLRVEYSGGYEVENPRFFSNRFVGKVANINDVVLFYKKKRYGKNGKQLLLKSGEGIDGDSEIYLNESDDSNFDELKDMLDDGENNILSMIEDKIQDKDLIMLTKKKVTDTLETLLEHEEDKSILNKFVQTEEDEHIELLQKLSLETGNGNGDSDGDIDSLLVTDNVRDVKKSFRELAKRIKTETQLQDVKLIEEEIKPSKFITPKPKSKPKPKSNTGPIMFSSNENIPTSTQIDTAPKVTKRSNTNAIQSNSISPPSTGLFDIPIPSGLTTNSANSSRNSLSARGRARIPARTRRNINQDNSTSQRGADNDNDTDKGPSTQSQLTTLDILLGRK</sequence>
<evidence type="ECO:0000256" key="9">
    <source>
        <dbReference type="ARBA" id="ARBA00022763"/>
    </source>
</evidence>
<dbReference type="InterPro" id="IPR003701">
    <property type="entry name" value="Mre11"/>
</dbReference>
<feature type="region of interest" description="Disordered" evidence="19">
    <location>
        <begin position="575"/>
        <end position="709"/>
    </location>
</feature>
<dbReference type="GO" id="GO:0008296">
    <property type="term" value="F:3'-5'-DNA exonuclease activity"/>
    <property type="evidence" value="ECO:0007669"/>
    <property type="project" value="InterPro"/>
</dbReference>
<evidence type="ECO:0000256" key="3">
    <source>
        <dbReference type="ARBA" id="ARBA00004286"/>
    </source>
</evidence>
<keyword evidence="6 16" id="KW-0540">Nuclease</keyword>
<evidence type="ECO:0000256" key="16">
    <source>
        <dbReference type="PIRNR" id="PIRNR000882"/>
    </source>
</evidence>
<protein>
    <recommendedName>
        <fullName evidence="16">Double-strand break repair protein</fullName>
    </recommendedName>
</protein>
<dbReference type="InterPro" id="IPR007281">
    <property type="entry name" value="Mre11_DNA-bd"/>
</dbReference>
<evidence type="ECO:0000256" key="1">
    <source>
        <dbReference type="ARBA" id="ARBA00001936"/>
    </source>
</evidence>
<dbReference type="EMBL" id="BTGB01000002">
    <property type="protein sequence ID" value="GMM45316.1"/>
    <property type="molecule type" value="Genomic_DNA"/>
</dbReference>
<evidence type="ECO:0000256" key="13">
    <source>
        <dbReference type="ARBA" id="ARBA00023211"/>
    </source>
</evidence>
<feature type="domain" description="Mre11 DNA-binding" evidence="20">
    <location>
        <begin position="298"/>
        <end position="489"/>
    </location>
</feature>
<accession>A0AAV5R1F2</accession>
<dbReference type="GO" id="GO:0007095">
    <property type="term" value="P:mitotic G2 DNA damage checkpoint signaling"/>
    <property type="evidence" value="ECO:0007669"/>
    <property type="project" value="TreeGrafter"/>
</dbReference>
<comment type="function">
    <text evidence="16">Core component of the MRN complex, which plays a central role in double-strand break (DSB) repair, DNA recombination, maintenance of telomere integrity and meiosis. The MRN complex is involved in the repair of DNA double-strand breaks (DSBs) via homologous recombination (HR), an error-free mechanism which primarily occurs during S and G2 phases. The complex (1) mediates the end resection of damaged DNA, which generates proper single-stranded DNA, a key initial steps in HR, and is (2) required for the recruitment of other repair factors and efficient activation of ATM and ATR upon DNA damage. Within the MRN complex, MRE11 possesses both single-strand endonuclease activity and double-strand-specific 3'-5' exonuclease activity. MRE11 first endonucleolytically cleaves the 5' strand at DNA DSB ends to prevent non-homologous end joining (NHEJ) and licence HR. It then generates a single-stranded DNA gap via 3' to 5' exonucleolytic degradation, which is required for single-strand invasion and recombination.</text>
</comment>
<feature type="compositionally biased region" description="Basic residues" evidence="19">
    <location>
        <begin position="660"/>
        <end position="670"/>
    </location>
</feature>
<comment type="similarity">
    <text evidence="4 16 18">Belongs to the MRE11/RAD32 family.</text>
</comment>
<dbReference type="PANTHER" id="PTHR10139:SF1">
    <property type="entry name" value="DOUBLE-STRAND BREAK REPAIR PROTEIN MRE11"/>
    <property type="match status" value="1"/>
</dbReference>
<dbReference type="GO" id="GO:0031573">
    <property type="term" value="P:mitotic intra-S DNA damage checkpoint signaling"/>
    <property type="evidence" value="ECO:0007669"/>
    <property type="project" value="TreeGrafter"/>
</dbReference>
<feature type="compositionally biased region" description="Polar residues" evidence="19">
    <location>
        <begin position="617"/>
        <end position="632"/>
    </location>
</feature>
<dbReference type="Pfam" id="PF00149">
    <property type="entry name" value="Metallophos"/>
    <property type="match status" value="1"/>
</dbReference>
<evidence type="ECO:0000256" key="11">
    <source>
        <dbReference type="ARBA" id="ARBA00022839"/>
    </source>
</evidence>
<feature type="compositionally biased region" description="Polar residues" evidence="19">
    <location>
        <begin position="671"/>
        <end position="682"/>
    </location>
</feature>
<evidence type="ECO:0000256" key="15">
    <source>
        <dbReference type="ARBA" id="ARBA00023254"/>
    </source>
</evidence>
<dbReference type="SUPFAM" id="SSF56300">
    <property type="entry name" value="Metallo-dependent phosphatases"/>
    <property type="match status" value="1"/>
</dbReference>
<dbReference type="PANTHER" id="PTHR10139">
    <property type="entry name" value="DOUBLE-STRAND BREAK REPAIR PROTEIN MRE11"/>
    <property type="match status" value="1"/>
</dbReference>
<comment type="subcellular location">
    <subcellularLocation>
        <location evidence="3">Chromosome</location>
    </subcellularLocation>
    <subcellularLocation>
        <location evidence="2 16">Nucleus</location>
    </subcellularLocation>
</comment>
<evidence type="ECO:0000256" key="18">
    <source>
        <dbReference type="RuleBase" id="RU003447"/>
    </source>
</evidence>
<feature type="compositionally biased region" description="Low complexity" evidence="19">
    <location>
        <begin position="647"/>
        <end position="659"/>
    </location>
</feature>
<keyword evidence="9 16" id="KW-0227">DNA damage</keyword>
<reference evidence="21 22" key="1">
    <citation type="journal article" date="2023" name="Elife">
        <title>Identification of key yeast species and microbe-microbe interactions impacting larval growth of Drosophila in the wild.</title>
        <authorList>
            <person name="Mure A."/>
            <person name="Sugiura Y."/>
            <person name="Maeda R."/>
            <person name="Honda K."/>
            <person name="Sakurai N."/>
            <person name="Takahashi Y."/>
            <person name="Watada M."/>
            <person name="Katoh T."/>
            <person name="Gotoh A."/>
            <person name="Gotoh Y."/>
            <person name="Taniguchi I."/>
            <person name="Nakamura K."/>
            <person name="Hayashi T."/>
            <person name="Katayama T."/>
            <person name="Uemura T."/>
            <person name="Hattori Y."/>
        </authorList>
    </citation>
    <scope>NUCLEOTIDE SEQUENCE [LARGE SCALE GENOMIC DNA]</scope>
    <source>
        <strain evidence="21 22">PK-24</strain>
    </source>
</reference>
<dbReference type="AlphaFoldDB" id="A0AAV5R1F2"/>
<keyword evidence="12 16" id="KW-0234">DNA repair</keyword>
<dbReference type="Proteomes" id="UP001378960">
    <property type="component" value="Unassembled WGS sequence"/>
</dbReference>
<dbReference type="GO" id="GO:0097552">
    <property type="term" value="P:mitochondrial double-strand break repair via homologous recombination"/>
    <property type="evidence" value="ECO:0007669"/>
    <property type="project" value="TreeGrafter"/>
</dbReference>
<dbReference type="InterPro" id="IPR004843">
    <property type="entry name" value="Calcineurin-like_PHP"/>
</dbReference>
<dbReference type="GO" id="GO:0030870">
    <property type="term" value="C:Mre11 complex"/>
    <property type="evidence" value="ECO:0007669"/>
    <property type="project" value="UniProtKB-UniRule"/>
</dbReference>
<keyword evidence="10 16" id="KW-0378">Hydrolase</keyword>
<keyword evidence="22" id="KW-1185">Reference proteome</keyword>
<evidence type="ECO:0000256" key="14">
    <source>
        <dbReference type="ARBA" id="ARBA00023242"/>
    </source>
</evidence>
<dbReference type="GO" id="GO:0042138">
    <property type="term" value="P:meiotic DNA double-strand break formation"/>
    <property type="evidence" value="ECO:0007669"/>
    <property type="project" value="TreeGrafter"/>
</dbReference>
<dbReference type="GO" id="GO:0000724">
    <property type="term" value="P:double-strand break repair via homologous recombination"/>
    <property type="evidence" value="ECO:0007669"/>
    <property type="project" value="TreeGrafter"/>
</dbReference>
<dbReference type="Gene3D" id="3.30.110.110">
    <property type="entry name" value="Mre11, capping domain"/>
    <property type="match status" value="1"/>
</dbReference>
<feature type="compositionally biased region" description="Polar residues" evidence="19">
    <location>
        <begin position="692"/>
        <end position="701"/>
    </location>
</feature>
<evidence type="ECO:0000256" key="12">
    <source>
        <dbReference type="ARBA" id="ARBA00023204"/>
    </source>
</evidence>
<evidence type="ECO:0000256" key="10">
    <source>
        <dbReference type="ARBA" id="ARBA00022801"/>
    </source>
</evidence>
<keyword evidence="5" id="KW-0158">Chromosome</keyword>
<evidence type="ECO:0000259" key="20">
    <source>
        <dbReference type="SMART" id="SM01347"/>
    </source>
</evidence>
<proteinExistence type="inferred from homology"/>
<dbReference type="Gene3D" id="3.60.21.10">
    <property type="match status" value="1"/>
</dbReference>
<evidence type="ECO:0000256" key="4">
    <source>
        <dbReference type="ARBA" id="ARBA00009028"/>
    </source>
</evidence>
<keyword evidence="14 16" id="KW-0539">Nucleus</keyword>
<evidence type="ECO:0000256" key="2">
    <source>
        <dbReference type="ARBA" id="ARBA00004123"/>
    </source>
</evidence>
<dbReference type="GO" id="GO:0000014">
    <property type="term" value="F:single-stranded DNA endodeoxyribonuclease activity"/>
    <property type="evidence" value="ECO:0007669"/>
    <property type="project" value="TreeGrafter"/>
</dbReference>
<keyword evidence="8 16" id="KW-0255">Endonuclease</keyword>
<feature type="compositionally biased region" description="Polar residues" evidence="19">
    <location>
        <begin position="590"/>
        <end position="609"/>
    </location>
</feature>
<evidence type="ECO:0000256" key="19">
    <source>
        <dbReference type="SAM" id="MobiDB-lite"/>
    </source>
</evidence>
<dbReference type="GO" id="GO:0035861">
    <property type="term" value="C:site of double-strand break"/>
    <property type="evidence" value="ECO:0007669"/>
    <property type="project" value="TreeGrafter"/>
</dbReference>